<proteinExistence type="predicted"/>
<accession>A0AAW2WEC7</accession>
<reference evidence="2" key="2">
    <citation type="journal article" date="2024" name="Plant">
        <title>Genomic evolution and insights into agronomic trait innovations of Sesamum species.</title>
        <authorList>
            <person name="Miao H."/>
            <person name="Wang L."/>
            <person name="Qu L."/>
            <person name="Liu H."/>
            <person name="Sun Y."/>
            <person name="Le M."/>
            <person name="Wang Q."/>
            <person name="Wei S."/>
            <person name="Zheng Y."/>
            <person name="Lin W."/>
            <person name="Duan Y."/>
            <person name="Cao H."/>
            <person name="Xiong S."/>
            <person name="Wang X."/>
            <person name="Wei L."/>
            <person name="Li C."/>
            <person name="Ma Q."/>
            <person name="Ju M."/>
            <person name="Zhao R."/>
            <person name="Li G."/>
            <person name="Mu C."/>
            <person name="Tian Q."/>
            <person name="Mei H."/>
            <person name="Zhang T."/>
            <person name="Gao T."/>
            <person name="Zhang H."/>
        </authorList>
    </citation>
    <scope>NUCLEOTIDE SEQUENCE</scope>
    <source>
        <strain evidence="2">KEN1</strain>
    </source>
</reference>
<gene>
    <name evidence="2" type="ORF">Slati_2392600</name>
</gene>
<dbReference type="EMBL" id="JACGWN010000008">
    <property type="protein sequence ID" value="KAL0439096.1"/>
    <property type="molecule type" value="Genomic_DNA"/>
</dbReference>
<evidence type="ECO:0000313" key="2">
    <source>
        <dbReference type="EMBL" id="KAL0439096.1"/>
    </source>
</evidence>
<evidence type="ECO:0000256" key="1">
    <source>
        <dbReference type="SAM" id="MobiDB-lite"/>
    </source>
</evidence>
<organism evidence="2">
    <name type="scientific">Sesamum latifolium</name>
    <dbReference type="NCBI Taxonomy" id="2727402"/>
    <lineage>
        <taxon>Eukaryota</taxon>
        <taxon>Viridiplantae</taxon>
        <taxon>Streptophyta</taxon>
        <taxon>Embryophyta</taxon>
        <taxon>Tracheophyta</taxon>
        <taxon>Spermatophyta</taxon>
        <taxon>Magnoliopsida</taxon>
        <taxon>eudicotyledons</taxon>
        <taxon>Gunneridae</taxon>
        <taxon>Pentapetalae</taxon>
        <taxon>asterids</taxon>
        <taxon>lamiids</taxon>
        <taxon>Lamiales</taxon>
        <taxon>Pedaliaceae</taxon>
        <taxon>Sesamum</taxon>
    </lineage>
</organism>
<feature type="region of interest" description="Disordered" evidence="1">
    <location>
        <begin position="29"/>
        <end position="66"/>
    </location>
</feature>
<feature type="compositionally biased region" description="Basic and acidic residues" evidence="1">
    <location>
        <begin position="54"/>
        <end position="66"/>
    </location>
</feature>
<name>A0AAW2WEC7_9LAMI</name>
<reference evidence="2" key="1">
    <citation type="submission" date="2020-06" db="EMBL/GenBank/DDBJ databases">
        <authorList>
            <person name="Li T."/>
            <person name="Hu X."/>
            <person name="Zhang T."/>
            <person name="Song X."/>
            <person name="Zhang H."/>
            <person name="Dai N."/>
            <person name="Sheng W."/>
            <person name="Hou X."/>
            <person name="Wei L."/>
        </authorList>
    </citation>
    <scope>NUCLEOTIDE SEQUENCE</scope>
    <source>
        <strain evidence="2">KEN1</strain>
        <tissue evidence="2">Leaf</tissue>
    </source>
</reference>
<dbReference type="AlphaFoldDB" id="A0AAW2WEC7"/>
<comment type="caution">
    <text evidence="2">The sequence shown here is derived from an EMBL/GenBank/DDBJ whole genome shotgun (WGS) entry which is preliminary data.</text>
</comment>
<protein>
    <submittedName>
        <fullName evidence="2">Uncharacterized protein</fullName>
    </submittedName>
</protein>
<sequence>MGHTIEKCHQLQNEIEKLIQQGHLKEYVNHHPQGRQSDCEPSAPPRELTSNPAPHDDNLPTERVIP</sequence>